<dbReference type="Proteomes" id="UP000188605">
    <property type="component" value="Unassembled WGS sequence"/>
</dbReference>
<proteinExistence type="predicted"/>
<comment type="caution">
    <text evidence="1">The sequence shown here is derived from an EMBL/GenBank/DDBJ whole genome shotgun (WGS) entry which is preliminary data.</text>
</comment>
<evidence type="ECO:0000313" key="2">
    <source>
        <dbReference type="Proteomes" id="UP000188605"/>
    </source>
</evidence>
<evidence type="ECO:0000313" key="1">
    <source>
        <dbReference type="EMBL" id="ONI39814.1"/>
    </source>
</evidence>
<reference evidence="1" key="1">
    <citation type="submission" date="2016-08" db="EMBL/GenBank/DDBJ databases">
        <authorList>
            <person name="Ngugi D.K."/>
            <person name="Miyake S."/>
            <person name="Stingl U."/>
        </authorList>
    </citation>
    <scope>NUCLEOTIDE SEQUENCE</scope>
    <source>
        <strain evidence="1">SCG-B11WGA-EpuloA1</strain>
    </source>
</reference>
<dbReference type="EMBL" id="LJDB01000060">
    <property type="protein sequence ID" value="ONI39814.1"/>
    <property type="molecule type" value="Genomic_DNA"/>
</dbReference>
<name>A0ACC8XBB5_9FIRM</name>
<keyword evidence="2" id="KW-1185">Reference proteome</keyword>
<organism evidence="1 2">
    <name type="scientific">Candidatus Epulonipiscium fishelsonii</name>
    <dbReference type="NCBI Taxonomy" id="77094"/>
    <lineage>
        <taxon>Bacteria</taxon>
        <taxon>Bacillati</taxon>
        <taxon>Bacillota</taxon>
        <taxon>Clostridia</taxon>
        <taxon>Lachnospirales</taxon>
        <taxon>Lachnospiraceae</taxon>
        <taxon>Candidatus Epulonipiscium</taxon>
    </lineage>
</organism>
<gene>
    <name evidence="1" type="ORF">AN396_07105</name>
</gene>
<protein>
    <submittedName>
        <fullName evidence="1">Thiamine-phosphate diphosphorylase</fullName>
    </submittedName>
</protein>
<sequence>MNFNPRLYLVTDSTYNSEEAFLKIIDEACKAGVTLVQLREKNKTTREYIEIGLKVKAITDSHKIPLIIDDRVDVVMAIDASGVHVGAEDMPVHIARKILGNDKIVGATAKTVEVAIKAVNDGADYLGVGAIYPTTTKVITKITEVSTLNDIATAVDVPIVAIGGLNETNLDILNKSEIDGIAVVSAIMKSKQVDKDTKKLRQLVDNIVQ</sequence>
<accession>A0ACC8XBB5</accession>